<feature type="transmembrane region" description="Helical" evidence="9">
    <location>
        <begin position="261"/>
        <end position="282"/>
    </location>
</feature>
<dbReference type="EMBL" id="LAEV01000719">
    <property type="protein sequence ID" value="KKA29718.1"/>
    <property type="molecule type" value="Genomic_DNA"/>
</dbReference>
<evidence type="ECO:0000256" key="3">
    <source>
        <dbReference type="ARBA" id="ARBA00022692"/>
    </source>
</evidence>
<feature type="compositionally biased region" description="Low complexity" evidence="8">
    <location>
        <begin position="37"/>
        <end position="54"/>
    </location>
</feature>
<proteinExistence type="predicted"/>
<evidence type="ECO:0000313" key="11">
    <source>
        <dbReference type="Proteomes" id="UP000033483"/>
    </source>
</evidence>
<evidence type="ECO:0000256" key="7">
    <source>
        <dbReference type="ARBA" id="ARBA00023136"/>
    </source>
</evidence>
<keyword evidence="5" id="KW-0175">Coiled coil</keyword>
<dbReference type="Proteomes" id="UP000033483">
    <property type="component" value="Unassembled WGS sequence"/>
</dbReference>
<keyword evidence="3 9" id="KW-0812">Transmembrane</keyword>
<dbReference type="Gene3D" id="1.20.5.340">
    <property type="match status" value="1"/>
</dbReference>
<keyword evidence="6" id="KW-0496">Mitochondrion</keyword>
<sequence>RRYNGSFRRHGKAIEPPSSSAAADSSKPPEDVPATDSSESPVSEILSSASSSSSAPPPPNLFTTASASPSPSSADLIPLSTPPFSSSSSSASSSTAPSPPPYRPPHPFDSFTAATRLHQGGYTLAQSVLLMKSIRGHLTSRLAAARAQLVSKSDVENEIYLFRAACSELGNEIKNTRRVADEEMRSQRTQLQHELDILSQSISQEIAGMNDAVKGMIGDRSMMRREEHKARESAIQQLNYKISIMLTSDAKADIETIRWILIRRAVLGILFMAVISISLMRYTSLVRKQRQKDAADEKKRREKQRALDAAAQTVSNQVHGHVPASSF</sequence>
<evidence type="ECO:0000256" key="8">
    <source>
        <dbReference type="SAM" id="MobiDB-lite"/>
    </source>
</evidence>
<organism evidence="10 11">
    <name type="scientific">Thielaviopsis punctulata</name>
    <dbReference type="NCBI Taxonomy" id="72032"/>
    <lineage>
        <taxon>Eukaryota</taxon>
        <taxon>Fungi</taxon>
        <taxon>Dikarya</taxon>
        <taxon>Ascomycota</taxon>
        <taxon>Pezizomycotina</taxon>
        <taxon>Sordariomycetes</taxon>
        <taxon>Hypocreomycetidae</taxon>
        <taxon>Microascales</taxon>
        <taxon>Ceratocystidaceae</taxon>
        <taxon>Thielaviopsis</taxon>
    </lineage>
</organism>
<comment type="subcellular location">
    <subcellularLocation>
        <location evidence="2">Membrane</location>
    </subcellularLocation>
    <subcellularLocation>
        <location evidence="1">Mitochondrion</location>
    </subcellularLocation>
</comment>
<evidence type="ECO:0000313" key="10">
    <source>
        <dbReference type="EMBL" id="KKA29718.1"/>
    </source>
</evidence>
<feature type="region of interest" description="Disordered" evidence="8">
    <location>
        <begin position="1"/>
        <end position="110"/>
    </location>
</feature>
<dbReference type="AlphaFoldDB" id="A0A0F4ZIN5"/>
<dbReference type="GO" id="GO:0005739">
    <property type="term" value="C:mitochondrion"/>
    <property type="evidence" value="ECO:0007669"/>
    <property type="project" value="UniProtKB-SubCell"/>
</dbReference>
<name>A0A0F4ZIN5_9PEZI</name>
<comment type="caution">
    <text evidence="10">The sequence shown here is derived from an EMBL/GenBank/DDBJ whole genome shotgun (WGS) entry which is preliminary data.</text>
</comment>
<gene>
    <name evidence="10" type="ORF">TD95_003822</name>
</gene>
<evidence type="ECO:0000256" key="9">
    <source>
        <dbReference type="SAM" id="Phobius"/>
    </source>
</evidence>
<keyword evidence="11" id="KW-1185">Reference proteome</keyword>
<evidence type="ECO:0008006" key="12">
    <source>
        <dbReference type="Google" id="ProtNLM"/>
    </source>
</evidence>
<protein>
    <recommendedName>
        <fullName evidence="12">MOZ protein represents a chromatin-associated acetyltransferase</fullName>
    </recommendedName>
</protein>
<keyword evidence="7 9" id="KW-0472">Membrane</keyword>
<feature type="compositionally biased region" description="Pro residues" evidence="8">
    <location>
        <begin position="97"/>
        <end position="107"/>
    </location>
</feature>
<dbReference type="Pfam" id="PF07798">
    <property type="entry name" value="CCDC90-like"/>
    <property type="match status" value="1"/>
</dbReference>
<evidence type="ECO:0000256" key="5">
    <source>
        <dbReference type="ARBA" id="ARBA00023054"/>
    </source>
</evidence>
<dbReference type="GO" id="GO:0016020">
    <property type="term" value="C:membrane"/>
    <property type="evidence" value="ECO:0007669"/>
    <property type="project" value="UniProtKB-SubCell"/>
</dbReference>
<feature type="compositionally biased region" description="Low complexity" evidence="8">
    <location>
        <begin position="65"/>
        <end position="96"/>
    </location>
</feature>
<feature type="non-terminal residue" evidence="10">
    <location>
        <position position="1"/>
    </location>
</feature>
<keyword evidence="4 9" id="KW-1133">Transmembrane helix</keyword>
<dbReference type="PANTHER" id="PTHR14360">
    <property type="entry name" value="PROTEIN FMP32, MITOCHONDRIAL"/>
    <property type="match status" value="1"/>
</dbReference>
<dbReference type="InterPro" id="IPR024461">
    <property type="entry name" value="CCDC90-like"/>
</dbReference>
<feature type="compositionally biased region" description="Low complexity" evidence="8">
    <location>
        <begin position="14"/>
        <end position="26"/>
    </location>
</feature>
<dbReference type="OrthoDB" id="5424147at2759"/>
<evidence type="ECO:0000256" key="2">
    <source>
        <dbReference type="ARBA" id="ARBA00004370"/>
    </source>
</evidence>
<feature type="region of interest" description="Disordered" evidence="8">
    <location>
        <begin position="290"/>
        <end position="327"/>
    </location>
</feature>
<evidence type="ECO:0000256" key="1">
    <source>
        <dbReference type="ARBA" id="ARBA00004173"/>
    </source>
</evidence>
<accession>A0A0F4ZIN5</accession>
<dbReference type="PANTHER" id="PTHR14360:SF12">
    <property type="entry name" value="MOZ PROTEIN REPRESENTS A CHROMATIN-ASSOCIATED ACETYLTRANSFERASE"/>
    <property type="match status" value="1"/>
</dbReference>
<reference evidence="10 11" key="1">
    <citation type="submission" date="2015-03" db="EMBL/GenBank/DDBJ databases">
        <authorList>
            <person name="Radwan O."/>
            <person name="Al-Naeli F.A."/>
            <person name="Rendon G.A."/>
            <person name="Fields C."/>
        </authorList>
    </citation>
    <scope>NUCLEOTIDE SEQUENCE [LARGE SCALE GENOMIC DNA]</scope>
    <source>
        <strain evidence="10">CR-DP1</strain>
    </source>
</reference>
<evidence type="ECO:0000256" key="6">
    <source>
        <dbReference type="ARBA" id="ARBA00023128"/>
    </source>
</evidence>
<evidence type="ECO:0000256" key="4">
    <source>
        <dbReference type="ARBA" id="ARBA00022989"/>
    </source>
</evidence>
<feature type="compositionally biased region" description="Basic residues" evidence="8">
    <location>
        <begin position="1"/>
        <end position="11"/>
    </location>
</feature>